<keyword evidence="3" id="KW-1185">Reference proteome</keyword>
<evidence type="ECO:0000313" key="2">
    <source>
        <dbReference type="EMBL" id="KAL0128526.1"/>
    </source>
</evidence>
<name>A0AAW2GMD1_9HYME</name>
<dbReference type="EMBL" id="JADYXP020000003">
    <property type="protein sequence ID" value="KAL0128447.1"/>
    <property type="molecule type" value="Genomic_DNA"/>
</dbReference>
<gene>
    <name evidence="1" type="ORF">PUN28_003616</name>
    <name evidence="2" type="ORF">PUN28_003688</name>
</gene>
<evidence type="ECO:0000313" key="3">
    <source>
        <dbReference type="Proteomes" id="UP001430953"/>
    </source>
</evidence>
<evidence type="ECO:0000313" key="1">
    <source>
        <dbReference type="EMBL" id="KAL0128447.1"/>
    </source>
</evidence>
<protein>
    <submittedName>
        <fullName evidence="1">Uncharacterized protein</fullName>
    </submittedName>
</protein>
<accession>A0AAW2GMD1</accession>
<proteinExistence type="predicted"/>
<sequence>MKGQQRKAITARTDGVDKTARAKSITLECWTSKQCTTRIRENYQISKNSYLKGHFNTTIDETDNFTFKRRAIQQTTY</sequence>
<organism evidence="1 3">
    <name type="scientific">Cardiocondyla obscurior</name>
    <dbReference type="NCBI Taxonomy" id="286306"/>
    <lineage>
        <taxon>Eukaryota</taxon>
        <taxon>Metazoa</taxon>
        <taxon>Ecdysozoa</taxon>
        <taxon>Arthropoda</taxon>
        <taxon>Hexapoda</taxon>
        <taxon>Insecta</taxon>
        <taxon>Pterygota</taxon>
        <taxon>Neoptera</taxon>
        <taxon>Endopterygota</taxon>
        <taxon>Hymenoptera</taxon>
        <taxon>Apocrita</taxon>
        <taxon>Aculeata</taxon>
        <taxon>Formicoidea</taxon>
        <taxon>Formicidae</taxon>
        <taxon>Myrmicinae</taxon>
        <taxon>Cardiocondyla</taxon>
    </lineage>
</organism>
<comment type="caution">
    <text evidence="1">The sequence shown here is derived from an EMBL/GenBank/DDBJ whole genome shotgun (WGS) entry which is preliminary data.</text>
</comment>
<reference evidence="1 3" key="1">
    <citation type="submission" date="2023-03" db="EMBL/GenBank/DDBJ databases">
        <title>High recombination rates correlate with genetic variation in Cardiocondyla obscurior ants.</title>
        <authorList>
            <person name="Errbii M."/>
        </authorList>
    </citation>
    <scope>NUCLEOTIDE SEQUENCE [LARGE SCALE GENOMIC DNA]</scope>
    <source>
        <strain evidence="1">Alpha-2009</strain>
        <tissue evidence="1">Whole body</tissue>
    </source>
</reference>
<dbReference type="Proteomes" id="UP001430953">
    <property type="component" value="Unassembled WGS sequence"/>
</dbReference>
<dbReference type="EMBL" id="JADYXP020000003">
    <property type="protein sequence ID" value="KAL0128526.1"/>
    <property type="molecule type" value="Genomic_DNA"/>
</dbReference>
<dbReference type="AlphaFoldDB" id="A0AAW2GMD1"/>